<accession>A0A914WPN2</accession>
<dbReference type="WBParaSite" id="PSAMB.scaffold468size50171.g6218.t1">
    <property type="protein sequence ID" value="PSAMB.scaffold468size50171.g6218.t1"/>
    <property type="gene ID" value="PSAMB.scaffold468size50171.g6218"/>
</dbReference>
<keyword evidence="1" id="KW-1185">Reference proteome</keyword>
<sequence>MATVRYYWDTNAIPAPKTSGESAQYAFQKLRNKFGSGEFLVVGDQTRQAESGDITLDMNTIPLVNFIHVPNSQRKAGSKILLDKIKEAGWKKGDIIVLLTVDNGLISEIMKLKTKGVVVNLVENQHSQLKPISPGDSVICHFSIVKDCMSEENYEKLKQHASKLHEAACRVQTYQWADILL</sequence>
<evidence type="ECO:0000313" key="1">
    <source>
        <dbReference type="Proteomes" id="UP000887566"/>
    </source>
</evidence>
<organism evidence="1 2">
    <name type="scientific">Plectus sambesii</name>
    <dbReference type="NCBI Taxonomy" id="2011161"/>
    <lineage>
        <taxon>Eukaryota</taxon>
        <taxon>Metazoa</taxon>
        <taxon>Ecdysozoa</taxon>
        <taxon>Nematoda</taxon>
        <taxon>Chromadorea</taxon>
        <taxon>Plectida</taxon>
        <taxon>Plectina</taxon>
        <taxon>Plectoidea</taxon>
        <taxon>Plectidae</taxon>
        <taxon>Plectus</taxon>
    </lineage>
</organism>
<name>A0A914WPN2_9BILA</name>
<protein>
    <submittedName>
        <fullName evidence="2">NYN domain-containing protein</fullName>
    </submittedName>
</protein>
<evidence type="ECO:0000313" key="2">
    <source>
        <dbReference type="WBParaSite" id="PSAMB.scaffold468size50171.g6218.t1"/>
    </source>
</evidence>
<proteinExistence type="predicted"/>
<dbReference type="Proteomes" id="UP000887566">
    <property type="component" value="Unplaced"/>
</dbReference>
<dbReference type="AlphaFoldDB" id="A0A914WPN2"/>
<reference evidence="2" key="1">
    <citation type="submission" date="2022-11" db="UniProtKB">
        <authorList>
            <consortium name="WormBaseParasite"/>
        </authorList>
    </citation>
    <scope>IDENTIFICATION</scope>
</reference>